<reference evidence="7" key="1">
    <citation type="submission" date="2021-06" db="EMBL/GenBank/DDBJ databases">
        <title>50 bacteria genomes isolated from Dapeng, Shenzhen, China.</title>
        <authorList>
            <person name="Zheng W."/>
            <person name="Yu S."/>
            <person name="Huang Y."/>
        </authorList>
    </citation>
    <scope>NUCLEOTIDE SEQUENCE</scope>
    <source>
        <strain evidence="7">DP4N28-2</strain>
    </source>
</reference>
<sequence length="122" mass="13108">MLGRLRGWAKALKRNVFALWIAARDKRTPLAAKLVAGLVAAYALSPIDLIPDFIPVLGLLDDLLLLPAGIWLAIRLIPDPLMTEFRSQADQGMDLPDAKGAAVAVVMIWIVLGIIAGAAIMQ</sequence>
<comment type="subcellular location">
    <subcellularLocation>
        <location evidence="1">Endomembrane system</location>
        <topology evidence="1">Multi-pass membrane protein</topology>
    </subcellularLocation>
</comment>
<evidence type="ECO:0000256" key="3">
    <source>
        <dbReference type="ARBA" id="ARBA00022989"/>
    </source>
</evidence>
<dbReference type="Proteomes" id="UP000824927">
    <property type="component" value="Unassembled WGS sequence"/>
</dbReference>
<keyword evidence="2 5" id="KW-0812">Transmembrane</keyword>
<organism evidence="7 8">
    <name type="scientific">Qipengyuania aquimaris</name>
    <dbReference type="NCBI Taxonomy" id="255984"/>
    <lineage>
        <taxon>Bacteria</taxon>
        <taxon>Pseudomonadati</taxon>
        <taxon>Pseudomonadota</taxon>
        <taxon>Alphaproteobacteria</taxon>
        <taxon>Sphingomonadales</taxon>
        <taxon>Erythrobacteraceae</taxon>
        <taxon>Qipengyuania</taxon>
    </lineage>
</organism>
<keyword evidence="4 5" id="KW-0472">Membrane</keyword>
<dbReference type="Pfam" id="PF06803">
    <property type="entry name" value="DUF1232"/>
    <property type="match status" value="1"/>
</dbReference>
<evidence type="ECO:0000256" key="5">
    <source>
        <dbReference type="SAM" id="Phobius"/>
    </source>
</evidence>
<dbReference type="InterPro" id="IPR010652">
    <property type="entry name" value="DUF1232"/>
</dbReference>
<evidence type="ECO:0000256" key="1">
    <source>
        <dbReference type="ARBA" id="ARBA00004127"/>
    </source>
</evidence>
<evidence type="ECO:0000259" key="6">
    <source>
        <dbReference type="Pfam" id="PF06803"/>
    </source>
</evidence>
<comment type="caution">
    <text evidence="7">The sequence shown here is derived from an EMBL/GenBank/DDBJ whole genome shotgun (WGS) entry which is preliminary data.</text>
</comment>
<dbReference type="AlphaFoldDB" id="A0A9Q3S3K9"/>
<evidence type="ECO:0000256" key="2">
    <source>
        <dbReference type="ARBA" id="ARBA00022692"/>
    </source>
</evidence>
<dbReference type="GO" id="GO:0012505">
    <property type="term" value="C:endomembrane system"/>
    <property type="evidence" value="ECO:0007669"/>
    <property type="project" value="UniProtKB-SubCell"/>
</dbReference>
<feature type="transmembrane region" description="Helical" evidence="5">
    <location>
        <begin position="30"/>
        <end position="47"/>
    </location>
</feature>
<proteinExistence type="predicted"/>
<evidence type="ECO:0000313" key="7">
    <source>
        <dbReference type="EMBL" id="MBY6219267.1"/>
    </source>
</evidence>
<gene>
    <name evidence="7" type="ORF">KUV31_13040</name>
</gene>
<name>A0A9Q3S3K9_9SPHN</name>
<protein>
    <submittedName>
        <fullName evidence="7">DUF1232 domain-containing protein</fullName>
    </submittedName>
</protein>
<feature type="transmembrane region" description="Helical" evidence="5">
    <location>
        <begin position="98"/>
        <end position="121"/>
    </location>
</feature>
<dbReference type="EMBL" id="JAHVKP010000001">
    <property type="protein sequence ID" value="MBY6219267.1"/>
    <property type="molecule type" value="Genomic_DNA"/>
</dbReference>
<keyword evidence="3 5" id="KW-1133">Transmembrane helix</keyword>
<dbReference type="RefSeq" id="WP_222405884.1">
    <property type="nucleotide sequence ID" value="NZ_CP095080.1"/>
</dbReference>
<feature type="domain" description="DUF1232" evidence="6">
    <location>
        <begin position="32"/>
        <end position="67"/>
    </location>
</feature>
<evidence type="ECO:0000313" key="8">
    <source>
        <dbReference type="Proteomes" id="UP000824927"/>
    </source>
</evidence>
<accession>A0A9Q3S3K9</accession>
<evidence type="ECO:0000256" key="4">
    <source>
        <dbReference type="ARBA" id="ARBA00023136"/>
    </source>
</evidence>